<feature type="domain" description="Acyl-CoA dehydrogenase/oxidase N-terminal" evidence="7">
    <location>
        <begin position="6"/>
        <end position="117"/>
    </location>
</feature>
<dbReference type="Proteomes" id="UP000443843">
    <property type="component" value="Unassembled WGS sequence"/>
</dbReference>
<evidence type="ECO:0000256" key="3">
    <source>
        <dbReference type="ARBA" id="ARBA00022630"/>
    </source>
</evidence>
<comment type="cofactor">
    <cofactor evidence="1">
        <name>FAD</name>
        <dbReference type="ChEBI" id="CHEBI:57692"/>
    </cofactor>
</comment>
<dbReference type="InterPro" id="IPR013786">
    <property type="entry name" value="AcylCoA_DH/ox_N"/>
</dbReference>
<sequence length="368" mass="39514">MNFELNDEQRMLSESLSRFLADRYAFDKRQKFVAMPTGFDRAIWQGYADMGLFALPFSEEEGGIGGTAAETMLVAEAMGSAITVEPWLEAIAIAPALLKAGSAEQQAGVIEGLIAGEIVPTWAHLETGMIDRGEGIQTQENGGKLSGTKTVVSYGEEADLIFVTALDASGATGLYMVRKGAGGMEARSYRTQDEQRASELTFDGTPAEKLAGGIPADVAIGMAESKALAASIGEALGAMEKAIDLTVAYIKEREQFGRPIGTFQALQHIAAQAVVEKEQVKSMAMYAALMCEDEDVTTRDLALSTAKVKMCDASRYVGQMAIQLHGGVGMTMEYAIGHYFKRLTMLEIAWGDRDFHMDRLCEAGGLAA</sequence>
<evidence type="ECO:0000313" key="8">
    <source>
        <dbReference type="EMBL" id="MWB78984.1"/>
    </source>
</evidence>
<dbReference type="GO" id="GO:0050660">
    <property type="term" value="F:flavin adenine dinucleotide binding"/>
    <property type="evidence" value="ECO:0007669"/>
    <property type="project" value="InterPro"/>
</dbReference>
<dbReference type="PANTHER" id="PTHR43884">
    <property type="entry name" value="ACYL-COA DEHYDROGENASE"/>
    <property type="match status" value="1"/>
</dbReference>
<accession>A0A844W845</accession>
<gene>
    <name evidence="8" type="ORF">GLS40_13175</name>
</gene>
<feature type="domain" description="Acyl-CoA dehydrogenase/oxidase C-terminal" evidence="6">
    <location>
        <begin position="233"/>
        <end position="360"/>
    </location>
</feature>
<dbReference type="SUPFAM" id="SSF56645">
    <property type="entry name" value="Acyl-CoA dehydrogenase NM domain-like"/>
    <property type="match status" value="1"/>
</dbReference>
<dbReference type="CDD" id="cd00567">
    <property type="entry name" value="ACAD"/>
    <property type="match status" value="1"/>
</dbReference>
<dbReference type="AlphaFoldDB" id="A0A844W845"/>
<evidence type="ECO:0000256" key="1">
    <source>
        <dbReference type="ARBA" id="ARBA00001974"/>
    </source>
</evidence>
<dbReference type="RefSeq" id="WP_160383192.1">
    <property type="nucleotide sequence ID" value="NZ_WNXQ01000007.1"/>
</dbReference>
<dbReference type="InterPro" id="IPR009075">
    <property type="entry name" value="AcylCo_DH/oxidase_C"/>
</dbReference>
<evidence type="ECO:0000256" key="4">
    <source>
        <dbReference type="ARBA" id="ARBA00022827"/>
    </source>
</evidence>
<dbReference type="Pfam" id="PF02771">
    <property type="entry name" value="Acyl-CoA_dh_N"/>
    <property type="match status" value="1"/>
</dbReference>
<organism evidence="8 9">
    <name type="scientific">Pseudooceanicola pacificus</name>
    <dbReference type="NCBI Taxonomy" id="2676438"/>
    <lineage>
        <taxon>Bacteria</taxon>
        <taxon>Pseudomonadati</taxon>
        <taxon>Pseudomonadota</taxon>
        <taxon>Alphaproteobacteria</taxon>
        <taxon>Rhodobacterales</taxon>
        <taxon>Paracoccaceae</taxon>
        <taxon>Pseudooceanicola</taxon>
    </lineage>
</organism>
<dbReference type="GO" id="GO:0003995">
    <property type="term" value="F:acyl-CoA dehydrogenase activity"/>
    <property type="evidence" value="ECO:0007669"/>
    <property type="project" value="TreeGrafter"/>
</dbReference>
<evidence type="ECO:0000259" key="6">
    <source>
        <dbReference type="Pfam" id="PF00441"/>
    </source>
</evidence>
<reference evidence="8 9" key="1">
    <citation type="submission" date="2019-11" db="EMBL/GenBank/DDBJ databases">
        <title>Pseudooceanicola pacifica sp. nov., isolated from deep-sea sediment of the Pacific Ocean.</title>
        <authorList>
            <person name="Lyu L."/>
        </authorList>
    </citation>
    <scope>NUCLEOTIDE SEQUENCE [LARGE SCALE GENOMIC DNA]</scope>
    <source>
        <strain evidence="8 9">216_PA32_1</strain>
    </source>
</reference>
<evidence type="ECO:0000256" key="5">
    <source>
        <dbReference type="ARBA" id="ARBA00023002"/>
    </source>
</evidence>
<dbReference type="InterPro" id="IPR036250">
    <property type="entry name" value="AcylCo_DH-like_C"/>
</dbReference>
<dbReference type="Gene3D" id="1.20.140.10">
    <property type="entry name" value="Butyryl-CoA Dehydrogenase, subunit A, domain 3"/>
    <property type="match status" value="1"/>
</dbReference>
<dbReference type="PANTHER" id="PTHR43884:SF20">
    <property type="entry name" value="ACYL-COA DEHYDROGENASE FADE28"/>
    <property type="match status" value="1"/>
</dbReference>
<dbReference type="InterPro" id="IPR037069">
    <property type="entry name" value="AcylCoA_DH/ox_N_sf"/>
</dbReference>
<evidence type="ECO:0000313" key="9">
    <source>
        <dbReference type="Proteomes" id="UP000443843"/>
    </source>
</evidence>
<evidence type="ECO:0000256" key="2">
    <source>
        <dbReference type="ARBA" id="ARBA00009347"/>
    </source>
</evidence>
<keyword evidence="5" id="KW-0560">Oxidoreductase</keyword>
<dbReference type="EMBL" id="WNXQ01000007">
    <property type="protein sequence ID" value="MWB78984.1"/>
    <property type="molecule type" value="Genomic_DNA"/>
</dbReference>
<dbReference type="Gene3D" id="2.40.110.10">
    <property type="entry name" value="Butyryl-CoA Dehydrogenase, subunit A, domain 2"/>
    <property type="match status" value="1"/>
</dbReference>
<keyword evidence="4" id="KW-0274">FAD</keyword>
<keyword evidence="9" id="KW-1185">Reference proteome</keyword>
<dbReference type="InterPro" id="IPR009100">
    <property type="entry name" value="AcylCoA_DH/oxidase_NM_dom_sf"/>
</dbReference>
<comment type="caution">
    <text evidence="8">The sequence shown here is derived from an EMBL/GenBank/DDBJ whole genome shotgun (WGS) entry which is preliminary data.</text>
</comment>
<dbReference type="Pfam" id="PF00441">
    <property type="entry name" value="Acyl-CoA_dh_1"/>
    <property type="match status" value="1"/>
</dbReference>
<keyword evidence="3" id="KW-0285">Flavoprotein</keyword>
<dbReference type="InterPro" id="IPR046373">
    <property type="entry name" value="Acyl-CoA_Oxase/DH_mid-dom_sf"/>
</dbReference>
<dbReference type="Gene3D" id="1.10.540.10">
    <property type="entry name" value="Acyl-CoA dehydrogenase/oxidase, N-terminal domain"/>
    <property type="match status" value="1"/>
</dbReference>
<dbReference type="SUPFAM" id="SSF47203">
    <property type="entry name" value="Acyl-CoA dehydrogenase C-terminal domain-like"/>
    <property type="match status" value="1"/>
</dbReference>
<evidence type="ECO:0000259" key="7">
    <source>
        <dbReference type="Pfam" id="PF02771"/>
    </source>
</evidence>
<proteinExistence type="inferred from homology"/>
<name>A0A844W845_9RHOB</name>
<protein>
    <submittedName>
        <fullName evidence="8">Pimeloyl-CoA dehydrogenase small subunit</fullName>
    </submittedName>
</protein>
<comment type="similarity">
    <text evidence="2">Belongs to the acyl-CoA dehydrogenase family.</text>
</comment>